<dbReference type="Gene3D" id="3.40.1190.20">
    <property type="match status" value="1"/>
</dbReference>
<evidence type="ECO:0000313" key="4">
    <source>
        <dbReference type="EMBL" id="MFC3529552.1"/>
    </source>
</evidence>
<keyword evidence="2 4" id="KW-0418">Kinase</keyword>
<dbReference type="GO" id="GO:0016301">
    <property type="term" value="F:kinase activity"/>
    <property type="evidence" value="ECO:0007669"/>
    <property type="project" value="UniProtKB-KW"/>
</dbReference>
<evidence type="ECO:0000256" key="1">
    <source>
        <dbReference type="ARBA" id="ARBA00022679"/>
    </source>
</evidence>
<dbReference type="InterPro" id="IPR011611">
    <property type="entry name" value="PfkB_dom"/>
</dbReference>
<keyword evidence="1" id="KW-0808">Transferase</keyword>
<dbReference type="EMBL" id="JBHRXJ010000012">
    <property type="protein sequence ID" value="MFC3529552.1"/>
    <property type="molecule type" value="Genomic_DNA"/>
</dbReference>
<sequence>MQPSPPQDTRIICIGAMLWDVIGRSTRRMQPGDDVAGRVHRIPGGVAMNIGLALVRQRLAPVMLSSVSRDPPGDLLIAEAERMGMDTHHVWRESDLPTDTYLAVETPDGLMAAVADARALEAAGTTILAPLREGPLGSAEDPWTGTVVIDGNLTLNVITGLARDRCFSRARLRIAPASPDKATRLWPLLSHPQAVFHLNLAEAEALVGRRLENAASAATAVLSMGARRVIVTNGSSDVADAKSGSATITQAPPPVTPVRVTGAGDNFVAAHLAAELNGATRAEALAAAVNFGAAYVAGKEHP</sequence>
<protein>
    <submittedName>
        <fullName evidence="4">PfkB family carbohydrate kinase</fullName>
    </submittedName>
</protein>
<reference evidence="5" key="1">
    <citation type="journal article" date="2019" name="Int. J. Syst. Evol. Microbiol.">
        <title>The Global Catalogue of Microorganisms (GCM) 10K type strain sequencing project: providing services to taxonomists for standard genome sequencing and annotation.</title>
        <authorList>
            <consortium name="The Broad Institute Genomics Platform"/>
            <consortium name="The Broad Institute Genome Sequencing Center for Infectious Disease"/>
            <person name="Wu L."/>
            <person name="Ma J."/>
        </authorList>
    </citation>
    <scope>NUCLEOTIDE SEQUENCE [LARGE SCALE GENOMIC DNA]</scope>
    <source>
        <strain evidence="5">KCTC 42899</strain>
    </source>
</reference>
<accession>A0ABV7R853</accession>
<evidence type="ECO:0000256" key="2">
    <source>
        <dbReference type="ARBA" id="ARBA00022777"/>
    </source>
</evidence>
<dbReference type="Pfam" id="PF00294">
    <property type="entry name" value="PfkB"/>
    <property type="match status" value="1"/>
</dbReference>
<evidence type="ECO:0000259" key="3">
    <source>
        <dbReference type="Pfam" id="PF00294"/>
    </source>
</evidence>
<dbReference type="Proteomes" id="UP001595721">
    <property type="component" value="Unassembled WGS sequence"/>
</dbReference>
<name>A0ABV7R853_9RHOB</name>
<dbReference type="PANTHER" id="PTHR10584">
    <property type="entry name" value="SUGAR KINASE"/>
    <property type="match status" value="1"/>
</dbReference>
<gene>
    <name evidence="4" type="ORF">ACFOMH_15340</name>
</gene>
<dbReference type="RefSeq" id="WP_377745558.1">
    <property type="nucleotide sequence ID" value="NZ_JBHRXJ010000012.1"/>
</dbReference>
<proteinExistence type="predicted"/>
<evidence type="ECO:0000313" key="5">
    <source>
        <dbReference type="Proteomes" id="UP001595721"/>
    </source>
</evidence>
<dbReference type="InterPro" id="IPR029056">
    <property type="entry name" value="Ribokinase-like"/>
</dbReference>
<comment type="caution">
    <text evidence="4">The sequence shown here is derived from an EMBL/GenBank/DDBJ whole genome shotgun (WGS) entry which is preliminary data.</text>
</comment>
<dbReference type="PANTHER" id="PTHR10584:SF166">
    <property type="entry name" value="RIBOKINASE"/>
    <property type="match status" value="1"/>
</dbReference>
<feature type="domain" description="Carbohydrate kinase PfkB" evidence="3">
    <location>
        <begin position="9"/>
        <end position="296"/>
    </location>
</feature>
<organism evidence="4 5">
    <name type="scientific">Paracoccus mangrovi</name>
    <dbReference type="NCBI Taxonomy" id="1715645"/>
    <lineage>
        <taxon>Bacteria</taxon>
        <taxon>Pseudomonadati</taxon>
        <taxon>Pseudomonadota</taxon>
        <taxon>Alphaproteobacteria</taxon>
        <taxon>Rhodobacterales</taxon>
        <taxon>Paracoccaceae</taxon>
        <taxon>Paracoccus</taxon>
    </lineage>
</organism>
<dbReference type="SUPFAM" id="SSF53613">
    <property type="entry name" value="Ribokinase-like"/>
    <property type="match status" value="1"/>
</dbReference>
<keyword evidence="5" id="KW-1185">Reference proteome</keyword>